<protein>
    <submittedName>
        <fullName evidence="11">Potassium uptake protein TrkH</fullName>
    </submittedName>
</protein>
<evidence type="ECO:0000256" key="3">
    <source>
        <dbReference type="ARBA" id="ARBA00022475"/>
    </source>
</evidence>
<keyword evidence="9 10" id="KW-0472">Membrane</keyword>
<evidence type="ECO:0000256" key="4">
    <source>
        <dbReference type="ARBA" id="ARBA00022538"/>
    </source>
</evidence>
<feature type="transmembrane region" description="Helical" evidence="10">
    <location>
        <begin position="414"/>
        <end position="437"/>
    </location>
</feature>
<comment type="subcellular location">
    <subcellularLocation>
        <location evidence="1">Cell membrane</location>
        <topology evidence="1">Multi-pass membrane protein</topology>
    </subcellularLocation>
</comment>
<feature type="transmembrane region" description="Helical" evidence="10">
    <location>
        <begin position="231"/>
        <end position="250"/>
    </location>
</feature>
<name>A0A1B9F887_9BACT</name>
<dbReference type="EMBL" id="MAGO01000002">
    <property type="protein sequence ID" value="OCC16158.1"/>
    <property type="molecule type" value="Genomic_DNA"/>
</dbReference>
<reference evidence="11 12" key="1">
    <citation type="submission" date="2016-06" db="EMBL/GenBank/DDBJ databases">
        <title>Respiratory ammonification of nitrate coupled to the oxidation of elemental sulfur in deep-sea autotrophic thermophilic bacteria.</title>
        <authorList>
            <person name="Slobodkina G.B."/>
            <person name="Mardanov A.V."/>
            <person name="Ravin N.V."/>
            <person name="Frolova A.A."/>
            <person name="Viryasiv M.B."/>
            <person name="Chernyh N.A."/>
            <person name="Bonch-Osmolovskaya E.A."/>
            <person name="Slobodkin A.I."/>
        </authorList>
    </citation>
    <scope>NUCLEOTIDE SEQUENCE [LARGE SCALE GENOMIC DNA]</scope>
    <source>
        <strain evidence="11 12">S69</strain>
    </source>
</reference>
<feature type="transmembrane region" description="Helical" evidence="10">
    <location>
        <begin position="16"/>
        <end position="37"/>
    </location>
</feature>
<accession>A0A1B9F887</accession>
<evidence type="ECO:0000256" key="9">
    <source>
        <dbReference type="ARBA" id="ARBA00023136"/>
    </source>
</evidence>
<feature type="transmembrane region" description="Helical" evidence="10">
    <location>
        <begin position="127"/>
        <end position="150"/>
    </location>
</feature>
<organism evidence="11 12">
    <name type="scientific">Dissulfuribacter thermophilus</name>
    <dbReference type="NCBI Taxonomy" id="1156395"/>
    <lineage>
        <taxon>Bacteria</taxon>
        <taxon>Pseudomonadati</taxon>
        <taxon>Thermodesulfobacteriota</taxon>
        <taxon>Dissulfuribacteria</taxon>
        <taxon>Dissulfuribacterales</taxon>
        <taxon>Dissulfuribacteraceae</taxon>
        <taxon>Dissulfuribacter</taxon>
    </lineage>
</organism>
<keyword evidence="12" id="KW-1185">Reference proteome</keyword>
<keyword evidence="6" id="KW-0630">Potassium</keyword>
<evidence type="ECO:0000256" key="8">
    <source>
        <dbReference type="ARBA" id="ARBA00023065"/>
    </source>
</evidence>
<feature type="transmembrane region" description="Helical" evidence="10">
    <location>
        <begin position="189"/>
        <end position="211"/>
    </location>
</feature>
<keyword evidence="5 10" id="KW-0812">Transmembrane</keyword>
<evidence type="ECO:0000256" key="5">
    <source>
        <dbReference type="ARBA" id="ARBA00022692"/>
    </source>
</evidence>
<dbReference type="NCBIfam" id="TIGR00933">
    <property type="entry name" value="2a38"/>
    <property type="match status" value="1"/>
</dbReference>
<dbReference type="PANTHER" id="PTHR32024">
    <property type="entry name" value="TRK SYSTEM POTASSIUM UPTAKE PROTEIN TRKG-RELATED"/>
    <property type="match status" value="1"/>
</dbReference>
<dbReference type="RefSeq" id="WP_067616247.1">
    <property type="nucleotide sequence ID" value="NZ_MAGO01000002.1"/>
</dbReference>
<evidence type="ECO:0000256" key="7">
    <source>
        <dbReference type="ARBA" id="ARBA00022989"/>
    </source>
</evidence>
<evidence type="ECO:0000256" key="10">
    <source>
        <dbReference type="SAM" id="Phobius"/>
    </source>
</evidence>
<evidence type="ECO:0000313" key="11">
    <source>
        <dbReference type="EMBL" id="OCC16158.1"/>
    </source>
</evidence>
<dbReference type="GO" id="GO:0005886">
    <property type="term" value="C:plasma membrane"/>
    <property type="evidence" value="ECO:0007669"/>
    <property type="project" value="UniProtKB-SubCell"/>
</dbReference>
<keyword evidence="3" id="KW-1003">Cell membrane</keyword>
<feature type="transmembrane region" description="Helical" evidence="10">
    <location>
        <begin position="293"/>
        <end position="313"/>
    </location>
</feature>
<sequence>MAIQYLTSKVSKHPSILVIASFALIDIIGTLLLLLPWMHVKDISPLDAIFTATSAVCVTGLTVVNTASAFTPLGQLVIMLLMEIGGLGVMTFSVLFAIALKRDIGFSSRFVVQEGFLHMRVPNINNVVKMIIFYALWVEILTTLALTVFFSKKFPVEEAFFYACFHSVSAFCNAGFSTFPTGLTPFKENWGVCLTIMIAILLGNSGFSVFYELKEKILKREKRPFSLHLKLTLIVHLGLIIFGTVAILFTEANGILKDFSPLNKLLVASFHSVSARTAGFNTIAISDLTEDSLYILIILMFIGACPGSTGGGIKTTTISLLFVAAISRIRGFTKAVAFEKTIPEEAVQKATALFILSIVTLFIAHALMMFAGPNLPFRASHSEFLAYLFETVSGLGTVGLSVGITNNLGDFGKIIMILIMFIGRVGLLSFVSVLTMAGKTPKSYHYPSENIMIG</sequence>
<dbReference type="OrthoDB" id="9810952at2"/>
<keyword evidence="4" id="KW-0633">Potassium transport</keyword>
<evidence type="ECO:0000256" key="1">
    <source>
        <dbReference type="ARBA" id="ARBA00004651"/>
    </source>
</evidence>
<keyword evidence="7 10" id="KW-1133">Transmembrane helix</keyword>
<dbReference type="STRING" id="1156395.DBT_0620"/>
<proteinExistence type="predicted"/>
<evidence type="ECO:0000256" key="6">
    <source>
        <dbReference type="ARBA" id="ARBA00022958"/>
    </source>
</evidence>
<feature type="transmembrane region" description="Helical" evidence="10">
    <location>
        <begin position="384"/>
        <end position="402"/>
    </location>
</feature>
<dbReference type="InterPro" id="IPR003445">
    <property type="entry name" value="Cat_transpt"/>
</dbReference>
<feature type="transmembrane region" description="Helical" evidence="10">
    <location>
        <begin position="76"/>
        <end position="100"/>
    </location>
</feature>
<feature type="transmembrane region" description="Helical" evidence="10">
    <location>
        <begin position="49"/>
        <end position="70"/>
    </location>
</feature>
<gene>
    <name evidence="11" type="ORF">DBT_0620</name>
</gene>
<feature type="transmembrane region" description="Helical" evidence="10">
    <location>
        <begin position="350"/>
        <end position="372"/>
    </location>
</feature>
<keyword evidence="8" id="KW-0406">Ion transport</keyword>
<dbReference type="Proteomes" id="UP000093080">
    <property type="component" value="Unassembled WGS sequence"/>
</dbReference>
<dbReference type="Pfam" id="PF02386">
    <property type="entry name" value="TrkH"/>
    <property type="match status" value="1"/>
</dbReference>
<dbReference type="InterPro" id="IPR004772">
    <property type="entry name" value="TrkH"/>
</dbReference>
<evidence type="ECO:0000256" key="2">
    <source>
        <dbReference type="ARBA" id="ARBA00022448"/>
    </source>
</evidence>
<keyword evidence="2" id="KW-0813">Transport</keyword>
<dbReference type="AlphaFoldDB" id="A0A1B9F887"/>
<dbReference type="PANTHER" id="PTHR32024:SF1">
    <property type="entry name" value="KTR SYSTEM POTASSIUM UPTAKE PROTEIN B"/>
    <property type="match status" value="1"/>
</dbReference>
<comment type="caution">
    <text evidence="11">The sequence shown here is derived from an EMBL/GenBank/DDBJ whole genome shotgun (WGS) entry which is preliminary data.</text>
</comment>
<dbReference type="GO" id="GO:0015379">
    <property type="term" value="F:potassium:chloride symporter activity"/>
    <property type="evidence" value="ECO:0007669"/>
    <property type="project" value="InterPro"/>
</dbReference>
<evidence type="ECO:0000313" key="12">
    <source>
        <dbReference type="Proteomes" id="UP000093080"/>
    </source>
</evidence>